<dbReference type="Proteomes" id="UP001652432">
    <property type="component" value="Unassembled WGS sequence"/>
</dbReference>
<organism evidence="2 3">
    <name type="scientific">Suilimivivens aceti</name>
    <dbReference type="NCBI Taxonomy" id="2981774"/>
    <lineage>
        <taxon>Bacteria</taxon>
        <taxon>Bacillati</taxon>
        <taxon>Bacillota</taxon>
        <taxon>Clostridia</taxon>
        <taxon>Lachnospirales</taxon>
        <taxon>Lachnospiraceae</taxon>
        <taxon>Suilimivivens</taxon>
    </lineage>
</organism>
<dbReference type="SUPFAM" id="SSF52540">
    <property type="entry name" value="P-loop containing nucleoside triphosphate hydrolases"/>
    <property type="match status" value="1"/>
</dbReference>
<evidence type="ECO:0000313" key="2">
    <source>
        <dbReference type="EMBL" id="MCU6745113.1"/>
    </source>
</evidence>
<dbReference type="InterPro" id="IPR027417">
    <property type="entry name" value="P-loop_NTPase"/>
</dbReference>
<accession>A0ABT2T4D9</accession>
<dbReference type="InterPro" id="IPR009620">
    <property type="entry name" value="UPF0236"/>
</dbReference>
<sequence>MITSIQHFCENGVKNLIDIFKTYTDDMTKIAEMVYGVTNEVTRLGCSMIAEEWESYDELLRERKDLRRGWYIVRRDETSLLTSLGEVVYHKTLFKNVATGESCYLLDQLMGLEHHARITEDAEARILQEASESSYRKGGASASINGESISKEAVMNKLHRLEFPVLKTAEKKELRTLYIDADEDHVALQYLEKKGDIRKPRINTVMPWIIYVYEGVEGDEEGRPRLINPKYFGGVYDGQEAASRLWAEVLDYLDEAYDLDAVDRIYINGDGAAWIRTGEKIIPKSKFALDKYHMHKYIIAATSHLEDTAEDARSEIYRAIHKKKKWMAEGVFDRIIGITDKETKRKAVEQAKAYILGNWSGIMISMKSGNSNVRCSAEGHVKHDILNTFSSGQLSGFVLAFLFSMNKQYVKESEGDLGFILIDDPVQTMDDINISSMIEVLRNDFKDRQIILSTHETDKENYILYKFFKYNRIGQSFNVKDQLYGV</sequence>
<dbReference type="RefSeq" id="WP_262575214.1">
    <property type="nucleotide sequence ID" value="NZ_JAOQKJ010000009.1"/>
</dbReference>
<dbReference type="EMBL" id="JAOQKJ010000009">
    <property type="protein sequence ID" value="MCU6745113.1"/>
    <property type="molecule type" value="Genomic_DNA"/>
</dbReference>
<name>A0ABT2T4D9_9FIRM</name>
<gene>
    <name evidence="2" type="ORF">OCV77_11530</name>
</gene>
<dbReference type="Gene3D" id="3.40.50.300">
    <property type="entry name" value="P-loop containing nucleotide triphosphate hydrolases"/>
    <property type="match status" value="1"/>
</dbReference>
<keyword evidence="3" id="KW-1185">Reference proteome</keyword>
<comment type="similarity">
    <text evidence="1">Belongs to the UPF0236 family.</text>
</comment>
<reference evidence="2 3" key="1">
    <citation type="journal article" date="2021" name="ISME Commun">
        <title>Automated analysis of genomic sequences facilitates high-throughput and comprehensive description of bacteria.</title>
        <authorList>
            <person name="Hitch T.C.A."/>
        </authorList>
    </citation>
    <scope>NUCLEOTIDE SEQUENCE [LARGE SCALE GENOMIC DNA]</scope>
    <source>
        <strain evidence="2 3">Sanger_18</strain>
    </source>
</reference>
<comment type="caution">
    <text evidence="2">The sequence shown here is derived from an EMBL/GenBank/DDBJ whole genome shotgun (WGS) entry which is preliminary data.</text>
</comment>
<dbReference type="Pfam" id="PF06782">
    <property type="entry name" value="UPF0236"/>
    <property type="match status" value="1"/>
</dbReference>
<evidence type="ECO:0000313" key="3">
    <source>
        <dbReference type="Proteomes" id="UP001652432"/>
    </source>
</evidence>
<evidence type="ECO:0000256" key="1">
    <source>
        <dbReference type="ARBA" id="ARBA00006539"/>
    </source>
</evidence>
<proteinExistence type="inferred from homology"/>
<dbReference type="NCBIfam" id="NF033529">
    <property type="entry name" value="transpos_ISLre2"/>
    <property type="match status" value="1"/>
</dbReference>
<protein>
    <submittedName>
        <fullName evidence="2">ISLre2 family transposase</fullName>
    </submittedName>
</protein>